<evidence type="ECO:0000313" key="7">
    <source>
        <dbReference type="EMBL" id="SPO01720.1"/>
    </source>
</evidence>
<name>A0AAE8MYN9_9PEZI</name>
<dbReference type="PANTHER" id="PTHR43098:SF2">
    <property type="entry name" value="FAD-BINDING MONOOXYGENASE AUSB-RELATED"/>
    <property type="match status" value="1"/>
</dbReference>
<sequence length="652" mass="72387">MTADQTRTPEVDGAKLHAIRQRYSEEAKKRLRPDSQAQFIQLASADEERFRALVEDPWVDHETLDATQSHFEDNSVYKFFVLGAGFGGLQFAVRLLESGLATPDDIRLADAAGGFGGTWYWNRYPGLHCDLESYMYLPLLEETGYIPKHKYSTGEEIREHAERIAATWRLADKALFCTEVKSAELDDGTQLWTVKLEQRRSRYGAPANLQLRAQYVYLAAGVLTRPQIPNIPGILSFSGPMLHTARWNYGVTGGSPTNQALSGLTNKKVAVVGTAATTIGVIPEIAKFAGELYVIQRTPAYVKRRDQRPTDLEEFKTQVANKQGWQFERQCNWNSHITNSVKPGQVDLVADGWTDMPAYSAVMGSPSHGIVDPSPENLEKHATNFHALDLPHMEAVRGRVETLVKDRDTAAKLKPWYPSWCKRPTFSDTYLQTFNKSHVHLIDTDGQGPSKATERGLVIGDKEYPFDVIIFGTGFQLSSRLGSPAARTGIHILGRDGQSLDDKWQENGAATLHGYATNGFPNLFFSGGSQGTITGNNVMMLAIIANHVTYMISEAERRAGPGKRAIIEVAKDAEEAHTAEIVRRAPFYSALAGCTPGYFNGHGEGVYITDPREKQKRARGGAWSEGTLFFLDYIQKWRDEGSLKGLTVEPAR</sequence>
<evidence type="ECO:0000313" key="8">
    <source>
        <dbReference type="Proteomes" id="UP001187682"/>
    </source>
</evidence>
<keyword evidence="6" id="KW-0560">Oxidoreductase</keyword>
<dbReference type="InterPro" id="IPR050775">
    <property type="entry name" value="FAD-binding_Monooxygenases"/>
</dbReference>
<dbReference type="AlphaFoldDB" id="A0AAE8MYN9"/>
<accession>A0AAE8MYN9</accession>
<keyword evidence="3" id="KW-0285">Flavoprotein</keyword>
<evidence type="ECO:0000256" key="6">
    <source>
        <dbReference type="ARBA" id="ARBA00023002"/>
    </source>
</evidence>
<evidence type="ECO:0000256" key="1">
    <source>
        <dbReference type="ARBA" id="ARBA00001974"/>
    </source>
</evidence>
<reference evidence="7" key="1">
    <citation type="submission" date="2018-03" db="EMBL/GenBank/DDBJ databases">
        <authorList>
            <person name="Guldener U."/>
        </authorList>
    </citation>
    <scope>NUCLEOTIDE SEQUENCE</scope>
</reference>
<dbReference type="SUPFAM" id="SSF51905">
    <property type="entry name" value="FAD/NAD(P)-binding domain"/>
    <property type="match status" value="1"/>
</dbReference>
<evidence type="ECO:0000256" key="4">
    <source>
        <dbReference type="ARBA" id="ARBA00022827"/>
    </source>
</evidence>
<gene>
    <name evidence="7" type="ORF">DNG_04393</name>
</gene>
<comment type="caution">
    <text evidence="7">The sequence shown here is derived from an EMBL/GenBank/DDBJ whole genome shotgun (WGS) entry which is preliminary data.</text>
</comment>
<dbReference type="PANTHER" id="PTHR43098">
    <property type="entry name" value="L-ORNITHINE N(5)-MONOOXYGENASE-RELATED"/>
    <property type="match status" value="1"/>
</dbReference>
<organism evidence="7 8">
    <name type="scientific">Cephalotrichum gorgonifer</name>
    <dbReference type="NCBI Taxonomy" id="2041049"/>
    <lineage>
        <taxon>Eukaryota</taxon>
        <taxon>Fungi</taxon>
        <taxon>Dikarya</taxon>
        <taxon>Ascomycota</taxon>
        <taxon>Pezizomycotina</taxon>
        <taxon>Sordariomycetes</taxon>
        <taxon>Hypocreomycetidae</taxon>
        <taxon>Microascales</taxon>
        <taxon>Microascaceae</taxon>
        <taxon>Cephalotrichum</taxon>
    </lineage>
</organism>
<dbReference type="Gene3D" id="3.50.50.60">
    <property type="entry name" value="FAD/NAD(P)-binding domain"/>
    <property type="match status" value="2"/>
</dbReference>
<proteinExistence type="inferred from homology"/>
<dbReference type="EMBL" id="ONZQ02000005">
    <property type="protein sequence ID" value="SPO01720.1"/>
    <property type="molecule type" value="Genomic_DNA"/>
</dbReference>
<protein>
    <submittedName>
        <fullName evidence="7">Related to monooxigenase</fullName>
    </submittedName>
</protein>
<keyword evidence="4" id="KW-0274">FAD</keyword>
<evidence type="ECO:0000256" key="2">
    <source>
        <dbReference type="ARBA" id="ARBA00010139"/>
    </source>
</evidence>
<keyword evidence="5" id="KW-0521">NADP</keyword>
<dbReference type="GO" id="GO:0016491">
    <property type="term" value="F:oxidoreductase activity"/>
    <property type="evidence" value="ECO:0007669"/>
    <property type="project" value="UniProtKB-KW"/>
</dbReference>
<dbReference type="Proteomes" id="UP001187682">
    <property type="component" value="Unassembled WGS sequence"/>
</dbReference>
<keyword evidence="8" id="KW-1185">Reference proteome</keyword>
<comment type="similarity">
    <text evidence="2">Belongs to the FAD-binding monooxygenase family.</text>
</comment>
<evidence type="ECO:0000256" key="3">
    <source>
        <dbReference type="ARBA" id="ARBA00022630"/>
    </source>
</evidence>
<dbReference type="InterPro" id="IPR036188">
    <property type="entry name" value="FAD/NAD-bd_sf"/>
</dbReference>
<evidence type="ECO:0000256" key="5">
    <source>
        <dbReference type="ARBA" id="ARBA00022857"/>
    </source>
</evidence>
<comment type="cofactor">
    <cofactor evidence="1">
        <name>FAD</name>
        <dbReference type="ChEBI" id="CHEBI:57692"/>
    </cofactor>
</comment>